<feature type="compositionally biased region" description="Low complexity" evidence="1">
    <location>
        <begin position="32"/>
        <end position="44"/>
    </location>
</feature>
<dbReference type="Proteomes" id="UP000603200">
    <property type="component" value="Unassembled WGS sequence"/>
</dbReference>
<dbReference type="PROSITE" id="PS51257">
    <property type="entry name" value="PROKAR_LIPOPROTEIN"/>
    <property type="match status" value="1"/>
</dbReference>
<evidence type="ECO:0000313" key="3">
    <source>
        <dbReference type="EMBL" id="GIE26293.1"/>
    </source>
</evidence>
<protein>
    <recommendedName>
        <fullName evidence="5">Lipoprotein</fullName>
    </recommendedName>
</protein>
<dbReference type="RefSeq" id="WP_203843202.1">
    <property type="nucleotide sequence ID" value="NZ_BAAATV010000032.1"/>
</dbReference>
<evidence type="ECO:0008006" key="5">
    <source>
        <dbReference type="Google" id="ProtNLM"/>
    </source>
</evidence>
<evidence type="ECO:0000256" key="2">
    <source>
        <dbReference type="SAM" id="SignalP"/>
    </source>
</evidence>
<keyword evidence="2" id="KW-0732">Signal</keyword>
<feature type="region of interest" description="Disordered" evidence="1">
    <location>
        <begin position="22"/>
        <end position="50"/>
    </location>
</feature>
<evidence type="ECO:0000313" key="4">
    <source>
        <dbReference type="Proteomes" id="UP000603200"/>
    </source>
</evidence>
<comment type="caution">
    <text evidence="3">The sequence shown here is derived from an EMBL/GenBank/DDBJ whole genome shotgun (WGS) entry which is preliminary data.</text>
</comment>
<dbReference type="EMBL" id="BOMN01000141">
    <property type="protein sequence ID" value="GIE26293.1"/>
    <property type="molecule type" value="Genomic_DNA"/>
</dbReference>
<feature type="region of interest" description="Disordered" evidence="1">
    <location>
        <begin position="88"/>
        <end position="128"/>
    </location>
</feature>
<feature type="signal peptide" evidence="2">
    <location>
        <begin position="1"/>
        <end position="21"/>
    </location>
</feature>
<proteinExistence type="predicted"/>
<reference evidence="3 4" key="1">
    <citation type="submission" date="2021-01" db="EMBL/GenBank/DDBJ databases">
        <title>Whole genome shotgun sequence of Actinoplanes humidus NBRC 14915.</title>
        <authorList>
            <person name="Komaki H."/>
            <person name="Tamura T."/>
        </authorList>
    </citation>
    <scope>NUCLEOTIDE SEQUENCE [LARGE SCALE GENOMIC DNA]</scope>
    <source>
        <strain evidence="3 4">NBRC 14915</strain>
    </source>
</reference>
<accession>A0ABQ4A642</accession>
<feature type="chain" id="PRO_5046417966" description="Lipoprotein" evidence="2">
    <location>
        <begin position="22"/>
        <end position="173"/>
    </location>
</feature>
<organism evidence="3 4">
    <name type="scientific">Winogradskya humida</name>
    <dbReference type="NCBI Taxonomy" id="113566"/>
    <lineage>
        <taxon>Bacteria</taxon>
        <taxon>Bacillati</taxon>
        <taxon>Actinomycetota</taxon>
        <taxon>Actinomycetes</taxon>
        <taxon>Micromonosporales</taxon>
        <taxon>Micromonosporaceae</taxon>
        <taxon>Winogradskya</taxon>
    </lineage>
</organism>
<evidence type="ECO:0000256" key="1">
    <source>
        <dbReference type="SAM" id="MobiDB-lite"/>
    </source>
</evidence>
<gene>
    <name evidence="3" type="ORF">Ahu01nite_093950</name>
</gene>
<feature type="compositionally biased region" description="Basic and acidic residues" evidence="1">
    <location>
        <begin position="88"/>
        <end position="114"/>
    </location>
</feature>
<name>A0ABQ4A642_9ACTN</name>
<sequence length="173" mass="18207">MRRALIAVTFGGLLLSGAACSSDGDTDSATEAPTIVTPSSAPASTTPPPDYTANTRAVCAKVTKIYNTELEDFGTEIGKMIAYKEKKQTEEADAAEKAAGKQLKDAGAQLKKETAAAQDPKIQDAGAASATKLTASASDTKFFDKIKTEKDFEKTIEAQITEWMTPVTGFCAT</sequence>
<keyword evidence="4" id="KW-1185">Reference proteome</keyword>